<evidence type="ECO:0000256" key="7">
    <source>
        <dbReference type="ARBA" id="ARBA00022801"/>
    </source>
</evidence>
<dbReference type="GO" id="GO:0000272">
    <property type="term" value="P:polysaccharide catabolic process"/>
    <property type="evidence" value="ECO:0007669"/>
    <property type="project" value="InterPro"/>
</dbReference>
<dbReference type="EC" id="3.2.1.78" evidence="4"/>
<dbReference type="InterPro" id="IPR017853">
    <property type="entry name" value="GH"/>
</dbReference>
<organism evidence="11 12">
    <name type="scientific">[Myrmecia] bisecta</name>
    <dbReference type="NCBI Taxonomy" id="41462"/>
    <lineage>
        <taxon>Eukaryota</taxon>
        <taxon>Viridiplantae</taxon>
        <taxon>Chlorophyta</taxon>
        <taxon>core chlorophytes</taxon>
        <taxon>Trebouxiophyceae</taxon>
        <taxon>Trebouxiales</taxon>
        <taxon>Trebouxiaceae</taxon>
        <taxon>Myrmecia</taxon>
    </lineage>
</organism>
<evidence type="ECO:0000256" key="4">
    <source>
        <dbReference type="ARBA" id="ARBA00012706"/>
    </source>
</evidence>
<comment type="caution">
    <text evidence="11">The sequence shown here is derived from an EMBL/GenBank/DDBJ whole genome shotgun (WGS) entry which is preliminary data.</text>
</comment>
<proteinExistence type="inferred from homology"/>
<evidence type="ECO:0000256" key="5">
    <source>
        <dbReference type="ARBA" id="ARBA00022525"/>
    </source>
</evidence>
<feature type="signal peptide" evidence="9">
    <location>
        <begin position="1"/>
        <end position="24"/>
    </location>
</feature>
<evidence type="ECO:0000313" key="11">
    <source>
        <dbReference type="EMBL" id="KAK9815623.1"/>
    </source>
</evidence>
<feature type="chain" id="PRO_5043788725" description="mannan endo-1,4-beta-mannosidase" evidence="9">
    <location>
        <begin position="25"/>
        <end position="424"/>
    </location>
</feature>
<dbReference type="SUPFAM" id="SSF51445">
    <property type="entry name" value="(Trans)glycosidases"/>
    <property type="match status" value="1"/>
</dbReference>
<gene>
    <name evidence="11" type="ORF">WJX72_006999</name>
</gene>
<evidence type="ECO:0000256" key="6">
    <source>
        <dbReference type="ARBA" id="ARBA00022729"/>
    </source>
</evidence>
<dbReference type="PANTHER" id="PTHR31451:SF39">
    <property type="entry name" value="MANNAN ENDO-1,4-BETA-MANNOSIDASE 1"/>
    <property type="match status" value="1"/>
</dbReference>
<keyword evidence="8" id="KW-0326">Glycosidase</keyword>
<dbReference type="Gene3D" id="3.20.20.80">
    <property type="entry name" value="Glycosidases"/>
    <property type="match status" value="1"/>
</dbReference>
<dbReference type="Proteomes" id="UP001489004">
    <property type="component" value="Unassembled WGS sequence"/>
</dbReference>
<evidence type="ECO:0000256" key="3">
    <source>
        <dbReference type="ARBA" id="ARBA00005641"/>
    </source>
</evidence>
<feature type="domain" description="Glycoside hydrolase family 5" evidence="10">
    <location>
        <begin position="298"/>
        <end position="401"/>
    </location>
</feature>
<evidence type="ECO:0000256" key="2">
    <source>
        <dbReference type="ARBA" id="ARBA00004613"/>
    </source>
</evidence>
<dbReference type="GO" id="GO:0016985">
    <property type="term" value="F:mannan endo-1,4-beta-mannosidase activity"/>
    <property type="evidence" value="ECO:0007669"/>
    <property type="project" value="UniProtKB-EC"/>
</dbReference>
<protein>
    <recommendedName>
        <fullName evidence="4">mannan endo-1,4-beta-mannosidase</fullName>
        <ecNumber evidence="4">3.2.1.78</ecNumber>
    </recommendedName>
</protein>
<keyword evidence="12" id="KW-1185">Reference proteome</keyword>
<name>A0AAW1Q452_9CHLO</name>
<evidence type="ECO:0000256" key="9">
    <source>
        <dbReference type="SAM" id="SignalP"/>
    </source>
</evidence>
<evidence type="ECO:0000313" key="12">
    <source>
        <dbReference type="Proteomes" id="UP001489004"/>
    </source>
</evidence>
<sequence length="424" mass="46600">MSNATLVHLLVVLTAWTLLAPTTATGFIRPFGSEFVDDQCRSFVPVGWNSYQELNHAAADQAQQVLSGKAAPDGANPAQHEFVLGQQAGFTVMRMFAHGDSPRWQLQTAPGQYNDYFLRGLDYALNQAAVHNIKVIVVPVNHGLVAGTGDGLLQYVKWAGLSTAIPADPTQPSDIDHFWTSPVAKGFVKDHLRFLATHVNVFSGRAWKDDPTIFAWDLYNEMRCPYTQLGLSCADQVTAWVGEMAAYLKSVDPNHMVTVGEEGFFDYRGPDIESNPTGIPANLQVPGSYGRYWAAHVGQDFVTQHSSPNIDFAAVHLWPVNWNTTDPGFVQTWLAAHMAAAKQLGKPLIVEEFGYQVAYSDAEITAKRDPVFRAILQAVQQSLAEGGPLRGDLFWRWDTTAVQGATTCPTCVTDLVRSVDSTFR</sequence>
<evidence type="ECO:0000256" key="8">
    <source>
        <dbReference type="ARBA" id="ARBA00023295"/>
    </source>
</evidence>
<comment type="similarity">
    <text evidence="3">Belongs to the glycosyl hydrolase 5 (cellulase A) family.</text>
</comment>
<dbReference type="InterPro" id="IPR045053">
    <property type="entry name" value="MAN-like"/>
</dbReference>
<comment type="catalytic activity">
    <reaction evidence="1">
        <text>Random hydrolysis of (1-&gt;4)-beta-D-mannosidic linkages in mannans, galactomannans and glucomannans.</text>
        <dbReference type="EC" id="3.2.1.78"/>
    </reaction>
</comment>
<keyword evidence="7" id="KW-0378">Hydrolase</keyword>
<evidence type="ECO:0000259" key="10">
    <source>
        <dbReference type="Pfam" id="PF26410"/>
    </source>
</evidence>
<evidence type="ECO:0000256" key="1">
    <source>
        <dbReference type="ARBA" id="ARBA00001678"/>
    </source>
</evidence>
<dbReference type="PANTHER" id="PTHR31451">
    <property type="match status" value="1"/>
</dbReference>
<dbReference type="AlphaFoldDB" id="A0AAW1Q452"/>
<accession>A0AAW1Q452</accession>
<dbReference type="Pfam" id="PF26410">
    <property type="entry name" value="GH5_mannosidase"/>
    <property type="match status" value="2"/>
</dbReference>
<dbReference type="InterPro" id="IPR001547">
    <property type="entry name" value="Glyco_hydro_5"/>
</dbReference>
<reference evidence="11 12" key="1">
    <citation type="journal article" date="2024" name="Nat. Commun.">
        <title>Phylogenomics reveals the evolutionary origins of lichenization in chlorophyte algae.</title>
        <authorList>
            <person name="Puginier C."/>
            <person name="Libourel C."/>
            <person name="Otte J."/>
            <person name="Skaloud P."/>
            <person name="Haon M."/>
            <person name="Grisel S."/>
            <person name="Petersen M."/>
            <person name="Berrin J.G."/>
            <person name="Delaux P.M."/>
            <person name="Dal Grande F."/>
            <person name="Keller J."/>
        </authorList>
    </citation>
    <scope>NUCLEOTIDE SEQUENCE [LARGE SCALE GENOMIC DNA]</scope>
    <source>
        <strain evidence="11 12">SAG 2043</strain>
    </source>
</reference>
<keyword evidence="5" id="KW-0964">Secreted</keyword>
<feature type="domain" description="Glycoside hydrolase family 5" evidence="10">
    <location>
        <begin position="87"/>
        <end position="265"/>
    </location>
</feature>
<dbReference type="GO" id="GO:0005576">
    <property type="term" value="C:extracellular region"/>
    <property type="evidence" value="ECO:0007669"/>
    <property type="project" value="UniProtKB-SubCell"/>
</dbReference>
<comment type="subcellular location">
    <subcellularLocation>
        <location evidence="2">Secreted</location>
    </subcellularLocation>
</comment>
<dbReference type="EMBL" id="JALJOR010000006">
    <property type="protein sequence ID" value="KAK9815623.1"/>
    <property type="molecule type" value="Genomic_DNA"/>
</dbReference>
<keyword evidence="6 9" id="KW-0732">Signal</keyword>